<comment type="caution">
    <text evidence="3">The sequence shown here is derived from an EMBL/GenBank/DDBJ whole genome shotgun (WGS) entry which is preliminary data.</text>
</comment>
<name>A0ABP9SUZ5_9MICC</name>
<gene>
    <name evidence="3" type="ORF">GCM10023346_47040</name>
</gene>
<dbReference type="Pfam" id="PF01939">
    <property type="entry name" value="NucS_C"/>
    <property type="match status" value="1"/>
</dbReference>
<evidence type="ECO:0000256" key="1">
    <source>
        <dbReference type="ARBA" id="ARBA00023125"/>
    </source>
</evidence>
<dbReference type="PANTHER" id="PTHR38814:SF1">
    <property type="entry name" value="ENDONUCLEASE NUCS"/>
    <property type="match status" value="1"/>
</dbReference>
<dbReference type="InterPro" id="IPR048301">
    <property type="entry name" value="NucS_C"/>
</dbReference>
<accession>A0ABP9SUZ5</accession>
<dbReference type="InterPro" id="IPR011856">
    <property type="entry name" value="tRNA_endonuc-like_dom_sf"/>
</dbReference>
<evidence type="ECO:0000259" key="2">
    <source>
        <dbReference type="Pfam" id="PF01939"/>
    </source>
</evidence>
<evidence type="ECO:0000313" key="3">
    <source>
        <dbReference type="EMBL" id="GAA5201803.1"/>
    </source>
</evidence>
<dbReference type="EMBL" id="BAABKK010000038">
    <property type="protein sequence ID" value="GAA5201803.1"/>
    <property type="molecule type" value="Genomic_DNA"/>
</dbReference>
<dbReference type="PANTHER" id="PTHR38814">
    <property type="entry name" value="ENDONUCLEASE NUCS"/>
    <property type="match status" value="1"/>
</dbReference>
<evidence type="ECO:0000313" key="4">
    <source>
        <dbReference type="Proteomes" id="UP001500200"/>
    </source>
</evidence>
<keyword evidence="1" id="KW-0238">DNA-binding</keyword>
<organism evidence="3 4">
    <name type="scientific">Arthrobacter gyeryongensis</name>
    <dbReference type="NCBI Taxonomy" id="1650592"/>
    <lineage>
        <taxon>Bacteria</taxon>
        <taxon>Bacillati</taxon>
        <taxon>Actinomycetota</taxon>
        <taxon>Actinomycetes</taxon>
        <taxon>Micrococcales</taxon>
        <taxon>Micrococcaceae</taxon>
        <taxon>Arthrobacter</taxon>
    </lineage>
</organism>
<reference evidence="4" key="1">
    <citation type="journal article" date="2019" name="Int. J. Syst. Evol. Microbiol.">
        <title>The Global Catalogue of Microorganisms (GCM) 10K type strain sequencing project: providing services to taxonomists for standard genome sequencing and annotation.</title>
        <authorList>
            <consortium name="The Broad Institute Genomics Platform"/>
            <consortium name="The Broad Institute Genome Sequencing Center for Infectious Disease"/>
            <person name="Wu L."/>
            <person name="Ma J."/>
        </authorList>
    </citation>
    <scope>NUCLEOTIDE SEQUENCE [LARGE SCALE GENOMIC DNA]</scope>
    <source>
        <strain evidence="4">JCM 18514</strain>
    </source>
</reference>
<sequence>MPLEAKLEQLILDDPEILETKLLLLGRQVPTKYGKYIDLLGLDSEGVLHILELKRDRTPRDVVAQALDYASWAQELGNEDVRNIFAAGNPGSSLDEAFALRFDGAPVPDELNSGHVMTIVASDLDPGTERIVAYLNNSHAVPINVMMFRYFSDNGHDYLARTWLIDETAPVSVSGAARTKSTRAAWNGRDWYVAFGIDGGSRSWDDARTYGFISAGGGDWYSRTLKGLPEGARIFVHVPQHGYVGVGTVQGAAKPADDAVLTVDGSERSFRSLQLHGQYRHPEADAGTDAAEYIIPVQWIETVPLDDAVWRQGMFANQNSACKLRNQFTIDELTTEFRLTDQP</sequence>
<dbReference type="Proteomes" id="UP001500200">
    <property type="component" value="Unassembled WGS sequence"/>
</dbReference>
<dbReference type="Gene3D" id="3.40.1350.10">
    <property type="match status" value="1"/>
</dbReference>
<feature type="domain" description="Endonuclease NucS C-terminal" evidence="2">
    <location>
        <begin position="4"/>
        <end position="87"/>
    </location>
</feature>
<proteinExistence type="predicted"/>
<dbReference type="InterPro" id="IPR002793">
    <property type="entry name" value="Endonuclease_NucS"/>
</dbReference>
<keyword evidence="4" id="KW-1185">Reference proteome</keyword>
<protein>
    <recommendedName>
        <fullName evidence="2">Endonuclease NucS C-terminal domain-containing protein</fullName>
    </recommendedName>
</protein>